<dbReference type="InterPro" id="IPR000652">
    <property type="entry name" value="Triosephosphate_isomerase"/>
</dbReference>
<comment type="subcellular location">
    <subcellularLocation>
        <location evidence="7 8">Cytoplasm</location>
    </subcellularLocation>
</comment>
<dbReference type="Gene3D" id="3.20.20.70">
    <property type="entry name" value="Aldolase class I"/>
    <property type="match status" value="1"/>
</dbReference>
<dbReference type="Pfam" id="PF00121">
    <property type="entry name" value="TIM"/>
    <property type="match status" value="1"/>
</dbReference>
<dbReference type="GO" id="GO:0019563">
    <property type="term" value="P:glycerol catabolic process"/>
    <property type="evidence" value="ECO:0007669"/>
    <property type="project" value="TreeGrafter"/>
</dbReference>
<keyword evidence="6 7" id="KW-0413">Isomerase</keyword>
<feature type="binding site" evidence="7">
    <location>
        <position position="208"/>
    </location>
    <ligand>
        <name>substrate</name>
    </ligand>
</feature>
<name>A0A172Z1M7_9PSED</name>
<dbReference type="GO" id="GO:0004807">
    <property type="term" value="F:triose-phosphate isomerase activity"/>
    <property type="evidence" value="ECO:0007669"/>
    <property type="project" value="UniProtKB-UniRule"/>
</dbReference>
<evidence type="ECO:0000256" key="2">
    <source>
        <dbReference type="ARBA" id="ARBA00007422"/>
    </source>
</evidence>
<dbReference type="GO" id="GO:0006094">
    <property type="term" value="P:gluconeogenesis"/>
    <property type="evidence" value="ECO:0007669"/>
    <property type="project" value="UniProtKB-UniRule"/>
</dbReference>
<evidence type="ECO:0000313" key="10">
    <source>
        <dbReference type="Proteomes" id="UP000077829"/>
    </source>
</evidence>
<organism evidence="9 10">
    <name type="scientific">Pseudomonas antarctica</name>
    <dbReference type="NCBI Taxonomy" id="219572"/>
    <lineage>
        <taxon>Bacteria</taxon>
        <taxon>Pseudomonadati</taxon>
        <taxon>Pseudomonadota</taxon>
        <taxon>Gammaproteobacteria</taxon>
        <taxon>Pseudomonadales</taxon>
        <taxon>Pseudomonadaceae</taxon>
        <taxon>Pseudomonas</taxon>
    </lineage>
</organism>
<comment type="pathway">
    <text evidence="7 8">Carbohydrate degradation; glycolysis; D-glyceraldehyde 3-phosphate from glycerone phosphate: step 1/1.</text>
</comment>
<feature type="binding site" evidence="7">
    <location>
        <begin position="229"/>
        <end position="230"/>
    </location>
    <ligand>
        <name>substrate</name>
    </ligand>
</feature>
<keyword evidence="5 7" id="KW-0324">Glycolysis</keyword>
<evidence type="ECO:0000256" key="5">
    <source>
        <dbReference type="ARBA" id="ARBA00023152"/>
    </source>
</evidence>
<dbReference type="HAMAP" id="MF_00147_B">
    <property type="entry name" value="TIM_B"/>
    <property type="match status" value="1"/>
</dbReference>
<dbReference type="InterPro" id="IPR022896">
    <property type="entry name" value="TrioseP_Isoase_bac/euk"/>
</dbReference>
<dbReference type="Proteomes" id="UP000077829">
    <property type="component" value="Chromosome"/>
</dbReference>
<comment type="function">
    <text evidence="7">Involved in the gluconeogenesis. Catalyzes stereospecifically the conversion of dihydroxyacetone phosphate (DHAP) to D-glyceraldehyde-3-phosphate (G3P).</text>
</comment>
<reference evidence="9 10" key="1">
    <citation type="submission" date="2016-05" db="EMBL/GenBank/DDBJ databases">
        <title>Complete genome sequence of Pseudomonas antarctica PAMC 27494.</title>
        <authorList>
            <person name="Lee J."/>
        </authorList>
    </citation>
    <scope>NUCLEOTIDE SEQUENCE [LARGE SCALE GENOMIC DNA]</scope>
    <source>
        <strain evidence="9 10">PAMC 27494</strain>
    </source>
</reference>
<protein>
    <recommendedName>
        <fullName evidence="7 8">Triosephosphate isomerase</fullName>
        <shortName evidence="7">TIM</shortName>
        <shortName evidence="7">TPI</shortName>
        <ecNumber evidence="7 8">5.3.1.1</ecNumber>
    </recommendedName>
    <alternativeName>
        <fullName evidence="7">Triose-phosphate isomerase</fullName>
    </alternativeName>
</protein>
<dbReference type="GO" id="GO:0006096">
    <property type="term" value="P:glycolytic process"/>
    <property type="evidence" value="ECO:0007669"/>
    <property type="project" value="UniProtKB-UniRule"/>
</dbReference>
<evidence type="ECO:0000313" key="9">
    <source>
        <dbReference type="EMBL" id="ANF86324.1"/>
    </source>
</evidence>
<comment type="subunit">
    <text evidence="7 8">Homodimer.</text>
</comment>
<keyword evidence="3 7" id="KW-0312">Gluconeogenesis</keyword>
<gene>
    <name evidence="7" type="primary">tpiA</name>
    <name evidence="9" type="ORF">A7J50_2934</name>
</gene>
<evidence type="ECO:0000256" key="8">
    <source>
        <dbReference type="RuleBase" id="RU363013"/>
    </source>
</evidence>
<dbReference type="STRING" id="219572.A7J50_2934"/>
<feature type="active site" description="Electrophile" evidence="7">
    <location>
        <position position="93"/>
    </location>
</feature>
<dbReference type="PATRIC" id="fig|219572.3.peg.3011"/>
<comment type="catalytic activity">
    <reaction evidence="7 8">
        <text>D-glyceraldehyde 3-phosphate = dihydroxyacetone phosphate</text>
        <dbReference type="Rhea" id="RHEA:18585"/>
        <dbReference type="ChEBI" id="CHEBI:57642"/>
        <dbReference type="ChEBI" id="CHEBI:59776"/>
        <dbReference type="EC" id="5.3.1.1"/>
    </reaction>
</comment>
<dbReference type="UniPathway" id="UPA00109">
    <property type="reaction ID" value="UER00189"/>
</dbReference>
<dbReference type="PROSITE" id="PS51440">
    <property type="entry name" value="TIM_2"/>
    <property type="match status" value="1"/>
</dbReference>
<comment type="similarity">
    <text evidence="2 7 8">Belongs to the triosephosphate isomerase family.</text>
</comment>
<evidence type="ECO:0000256" key="4">
    <source>
        <dbReference type="ARBA" id="ARBA00022490"/>
    </source>
</evidence>
<dbReference type="EMBL" id="CP015600">
    <property type="protein sequence ID" value="ANF86324.1"/>
    <property type="molecule type" value="Genomic_DNA"/>
</dbReference>
<dbReference type="AlphaFoldDB" id="A0A172Z1M7"/>
<feature type="binding site" evidence="7">
    <location>
        <begin position="8"/>
        <end position="10"/>
    </location>
    <ligand>
        <name>substrate</name>
    </ligand>
</feature>
<feature type="binding site" evidence="7">
    <location>
        <position position="169"/>
    </location>
    <ligand>
        <name>substrate</name>
    </ligand>
</feature>
<sequence>MRPLIVGNWKMNGLAEQLSEIEAMAVSVRATLPSLDAMICLPATLIAQAVLTATGRIAIGGEDCSAEISGPFTGDISAEMLIDAGARAVIIGHSERRQQHGETDAVVAAKAHAARRAGLLAIICIGETHTQRLAGKALSVCATQITESVPEGMTASNTVIGYEPLWAIGSGQVPTHSQIMEMHSHIRACLTQRLGAEGQRLRILYGGSVKPSSAEAILRLPQVGGVLVGGASLNATDFLAICRAAPVVPAHILHTPEEQRR</sequence>
<evidence type="ECO:0000256" key="3">
    <source>
        <dbReference type="ARBA" id="ARBA00022432"/>
    </source>
</evidence>
<dbReference type="PANTHER" id="PTHR21139">
    <property type="entry name" value="TRIOSEPHOSPHATE ISOMERASE"/>
    <property type="match status" value="1"/>
</dbReference>
<dbReference type="UniPathway" id="UPA00138"/>
<dbReference type="InterPro" id="IPR020861">
    <property type="entry name" value="Triosephosphate_isomerase_AS"/>
</dbReference>
<dbReference type="EC" id="5.3.1.1" evidence="7 8"/>
<comment type="pathway">
    <text evidence="1">Carbohydrate metabolism; erythritol degradation.</text>
</comment>
<dbReference type="PANTHER" id="PTHR21139:SF42">
    <property type="entry name" value="TRIOSEPHOSPHATE ISOMERASE"/>
    <property type="match status" value="1"/>
</dbReference>
<dbReference type="SUPFAM" id="SSF51351">
    <property type="entry name" value="Triosephosphate isomerase (TIM)"/>
    <property type="match status" value="1"/>
</dbReference>
<evidence type="ECO:0000256" key="7">
    <source>
        <dbReference type="HAMAP-Rule" id="MF_00147"/>
    </source>
</evidence>
<dbReference type="GO" id="GO:0005829">
    <property type="term" value="C:cytosol"/>
    <property type="evidence" value="ECO:0007669"/>
    <property type="project" value="TreeGrafter"/>
</dbReference>
<proteinExistence type="inferred from homology"/>
<evidence type="ECO:0000256" key="1">
    <source>
        <dbReference type="ARBA" id="ARBA00004939"/>
    </source>
</evidence>
<dbReference type="KEGG" id="panr:A7J50_2934"/>
<dbReference type="InterPro" id="IPR035990">
    <property type="entry name" value="TIM_sf"/>
</dbReference>
<evidence type="ECO:0000256" key="6">
    <source>
        <dbReference type="ARBA" id="ARBA00023235"/>
    </source>
</evidence>
<dbReference type="CDD" id="cd00311">
    <property type="entry name" value="TIM"/>
    <property type="match status" value="1"/>
</dbReference>
<dbReference type="GO" id="GO:0046166">
    <property type="term" value="P:glyceraldehyde-3-phosphate biosynthetic process"/>
    <property type="evidence" value="ECO:0007669"/>
    <property type="project" value="TreeGrafter"/>
</dbReference>
<dbReference type="NCBIfam" id="TIGR00419">
    <property type="entry name" value="tim"/>
    <property type="match status" value="1"/>
</dbReference>
<accession>A0A172Z1M7</accession>
<dbReference type="InterPro" id="IPR013785">
    <property type="entry name" value="Aldolase_TIM"/>
</dbReference>
<feature type="active site" description="Proton acceptor" evidence="7">
    <location>
        <position position="163"/>
    </location>
</feature>
<keyword evidence="4 7" id="KW-0963">Cytoplasm</keyword>
<dbReference type="PROSITE" id="PS00171">
    <property type="entry name" value="TIM_1"/>
    <property type="match status" value="1"/>
</dbReference>
<dbReference type="RefSeq" id="WP_064452445.1">
    <property type="nucleotide sequence ID" value="NZ_CP015600.1"/>
</dbReference>
<comment type="pathway">
    <text evidence="7 8">Carbohydrate biosynthesis; gluconeogenesis.</text>
</comment>